<evidence type="ECO:0000313" key="1">
    <source>
        <dbReference type="EMBL" id="MBB5159117.1"/>
    </source>
</evidence>
<name>A0A840QG89_9PSEU</name>
<sequence length="70" mass="7857">MTDLDRMGRAPLHYAAKDNDVATGIRCWVVRGGWILARRGISRFCLNLWTTLPEAVGVAGRSESDLRREV</sequence>
<evidence type="ECO:0000313" key="2">
    <source>
        <dbReference type="Proteomes" id="UP000584374"/>
    </source>
</evidence>
<reference evidence="1 2" key="1">
    <citation type="submission" date="2020-08" db="EMBL/GenBank/DDBJ databases">
        <title>Sequencing the genomes of 1000 actinobacteria strains.</title>
        <authorList>
            <person name="Klenk H.-P."/>
        </authorList>
    </citation>
    <scope>NUCLEOTIDE SEQUENCE [LARGE SCALE GENOMIC DNA]</scope>
    <source>
        <strain evidence="1 2">DSM 45584</strain>
    </source>
</reference>
<dbReference type="Proteomes" id="UP000584374">
    <property type="component" value="Unassembled WGS sequence"/>
</dbReference>
<dbReference type="EMBL" id="JACHIW010000002">
    <property type="protein sequence ID" value="MBB5159117.1"/>
    <property type="molecule type" value="Genomic_DNA"/>
</dbReference>
<comment type="caution">
    <text evidence="1">The sequence shown here is derived from an EMBL/GenBank/DDBJ whole genome shotgun (WGS) entry which is preliminary data.</text>
</comment>
<protein>
    <recommendedName>
        <fullName evidence="3">Ankyrin repeat protein</fullName>
    </recommendedName>
</protein>
<proteinExistence type="predicted"/>
<gene>
    <name evidence="1" type="ORF">BJ970_006716</name>
</gene>
<evidence type="ECO:0008006" key="3">
    <source>
        <dbReference type="Google" id="ProtNLM"/>
    </source>
</evidence>
<dbReference type="AlphaFoldDB" id="A0A840QG89"/>
<accession>A0A840QG89</accession>
<keyword evidence="2" id="KW-1185">Reference proteome</keyword>
<dbReference type="RefSeq" id="WP_184731345.1">
    <property type="nucleotide sequence ID" value="NZ_JACHIW010000002.1"/>
</dbReference>
<organism evidence="1 2">
    <name type="scientific">Saccharopolyspora phatthalungensis</name>
    <dbReference type="NCBI Taxonomy" id="664693"/>
    <lineage>
        <taxon>Bacteria</taxon>
        <taxon>Bacillati</taxon>
        <taxon>Actinomycetota</taxon>
        <taxon>Actinomycetes</taxon>
        <taxon>Pseudonocardiales</taxon>
        <taxon>Pseudonocardiaceae</taxon>
        <taxon>Saccharopolyspora</taxon>
    </lineage>
</organism>